<protein>
    <submittedName>
        <fullName evidence="1">Uncharacterized protein</fullName>
    </submittedName>
</protein>
<dbReference type="AlphaFoldDB" id="A0AAE8ZYZ1"/>
<dbReference type="EMBL" id="CP090895">
    <property type="protein sequence ID" value="ULT89595.1"/>
    <property type="molecule type" value="Genomic_DNA"/>
</dbReference>
<gene>
    <name evidence="1" type="ORF">L3Y34_008193</name>
</gene>
<organism evidence="1 2">
    <name type="scientific">Caenorhabditis briggsae</name>
    <dbReference type="NCBI Taxonomy" id="6238"/>
    <lineage>
        <taxon>Eukaryota</taxon>
        <taxon>Metazoa</taxon>
        <taxon>Ecdysozoa</taxon>
        <taxon>Nematoda</taxon>
        <taxon>Chromadorea</taxon>
        <taxon>Rhabditida</taxon>
        <taxon>Rhabditina</taxon>
        <taxon>Rhabditomorpha</taxon>
        <taxon>Rhabditoidea</taxon>
        <taxon>Rhabditidae</taxon>
        <taxon>Peloderinae</taxon>
        <taxon>Caenorhabditis</taxon>
    </lineage>
</organism>
<proteinExistence type="predicted"/>
<accession>A0AAE8ZYZ1</accession>
<name>A0AAE8ZYZ1_CAEBR</name>
<evidence type="ECO:0000313" key="2">
    <source>
        <dbReference type="Proteomes" id="UP000827892"/>
    </source>
</evidence>
<sequence>MEFVKDSTRVKNGSLLIEAVSSILKFSSPSSFSIGCNNDKINLRISVNSVDMHIVSKCEDIGEDYNDTYQFYDISPSWMYQINNQTYSIDGTLGQTGSDFLVFPKTAIKPEKCSVHSIKNCTKRTIEKYLNAKSTSFVRQLSGGVAVYGTFKVYGTVYGTFIALFFPKTSVIFRRYLIYTSIELLPII</sequence>
<dbReference type="Proteomes" id="UP000827892">
    <property type="component" value="Chromosome V"/>
</dbReference>
<reference evidence="1 2" key="1">
    <citation type="submission" date="2022-02" db="EMBL/GenBank/DDBJ databases">
        <title>Chromosome-level reference genomes for two strains of Caenorhabditis briggsae: an improved platform for comparative genomics.</title>
        <authorList>
            <person name="Stevens L."/>
            <person name="Andersen E.C."/>
        </authorList>
    </citation>
    <scope>NUCLEOTIDE SEQUENCE [LARGE SCALE GENOMIC DNA]</scope>
    <source>
        <strain evidence="1">QX1410_ONT</strain>
        <tissue evidence="1">Whole-organism</tissue>
    </source>
</reference>
<evidence type="ECO:0000313" key="1">
    <source>
        <dbReference type="EMBL" id="ULT89595.1"/>
    </source>
</evidence>